<keyword evidence="2" id="KW-1185">Reference proteome</keyword>
<dbReference type="KEGG" id="pmx:PERMA_1803"/>
<name>C0QSC0_PERMH</name>
<evidence type="ECO:0000313" key="1">
    <source>
        <dbReference type="EMBL" id="ACO03719.1"/>
    </source>
</evidence>
<dbReference type="PaxDb" id="123214-PERMA_1803"/>
<sequence>MKGFYRSSALKYKLKRIDEEHIDTFLENINVSDITKKRTKAEKIDRVISFYQKNLERKDGYYLFPEVAEENLKTFYQFIQSYGFSTSSSIYVFQVERIENLFNFLKEHTEFNFNAYSFYNLAQIKFDSNQGEININGKVVNVFLPQRVFVYVAKKESGSEDIEGNKRIEKKEISIINKGDNFIEIRGEFDAIKNMILSLKSFEEEEGFQILRLIKISKTEKEKKNPYTRFEVSETKIDVEKFRKKLGAKYRKIKAPVEGSKTEEATLKFEESGIDSFEEEENKHLKEVIKDASKGVDKGELILNIDDYNFKFTVTASGGINFKGNPPEKVLSYVIQELKQFLRSQNV</sequence>
<dbReference type="HOGENOM" id="CLU_798894_0_0_0"/>
<dbReference type="EMBL" id="CP001230">
    <property type="protein sequence ID" value="ACO03719.1"/>
    <property type="molecule type" value="Genomic_DNA"/>
</dbReference>
<evidence type="ECO:0000313" key="2">
    <source>
        <dbReference type="Proteomes" id="UP000001366"/>
    </source>
</evidence>
<dbReference type="Proteomes" id="UP000001366">
    <property type="component" value="Chromosome"/>
</dbReference>
<accession>C0QSC0</accession>
<proteinExistence type="predicted"/>
<organism evidence="1 2">
    <name type="scientific">Persephonella marina (strain DSM 14350 / EX-H1)</name>
    <dbReference type="NCBI Taxonomy" id="123214"/>
    <lineage>
        <taxon>Bacteria</taxon>
        <taxon>Pseudomonadati</taxon>
        <taxon>Aquificota</taxon>
        <taxon>Aquificia</taxon>
        <taxon>Aquificales</taxon>
        <taxon>Hydrogenothermaceae</taxon>
        <taxon>Persephonella</taxon>
    </lineage>
</organism>
<gene>
    <name evidence="1" type="ordered locus">PERMA_1803</name>
</gene>
<dbReference type="RefSeq" id="WP_012675958.1">
    <property type="nucleotide sequence ID" value="NC_012440.1"/>
</dbReference>
<reference evidence="1 2" key="1">
    <citation type="journal article" date="2009" name="J. Bacteriol.">
        <title>Complete and draft genome sequences of six members of the Aquificales.</title>
        <authorList>
            <person name="Reysenbach A.L."/>
            <person name="Hamamura N."/>
            <person name="Podar M."/>
            <person name="Griffiths E."/>
            <person name="Ferreira S."/>
            <person name="Hochstein R."/>
            <person name="Heidelberg J."/>
            <person name="Johnson J."/>
            <person name="Mead D."/>
            <person name="Pohorille A."/>
            <person name="Sarmiento M."/>
            <person name="Schweighofer K."/>
            <person name="Seshadri R."/>
            <person name="Voytek M.A."/>
        </authorList>
    </citation>
    <scope>NUCLEOTIDE SEQUENCE [LARGE SCALE GENOMIC DNA]</scope>
    <source>
        <strain evidence="2">DSM 14350 / EX-H1</strain>
    </source>
</reference>
<dbReference type="AlphaFoldDB" id="C0QSC0"/>
<dbReference type="STRING" id="123214.PERMA_1803"/>
<protein>
    <submittedName>
        <fullName evidence="1">Uncharacterized protein</fullName>
    </submittedName>
</protein>